<organism evidence="1">
    <name type="scientific">Chloropicon roscoffensis</name>
    <dbReference type="NCBI Taxonomy" id="1461544"/>
    <lineage>
        <taxon>Eukaryota</taxon>
        <taxon>Viridiplantae</taxon>
        <taxon>Chlorophyta</taxon>
        <taxon>Chloropicophyceae</taxon>
        <taxon>Chloropicales</taxon>
        <taxon>Chloropicaceae</taxon>
        <taxon>Chloropicon</taxon>
    </lineage>
</organism>
<evidence type="ECO:0000313" key="3">
    <source>
        <dbReference type="Proteomes" id="UP001472866"/>
    </source>
</evidence>
<proteinExistence type="predicted"/>
<evidence type="ECO:0000313" key="2">
    <source>
        <dbReference type="EMBL" id="WZN67266.1"/>
    </source>
</evidence>
<reference evidence="2 3" key="2">
    <citation type="submission" date="2024-03" db="EMBL/GenBank/DDBJ databases">
        <title>Complete genome sequence of the green alga Chloropicon roscoffensis RCC1871.</title>
        <authorList>
            <person name="Lemieux C."/>
            <person name="Pombert J.-F."/>
            <person name="Otis C."/>
            <person name="Turmel M."/>
        </authorList>
    </citation>
    <scope>NUCLEOTIDE SEQUENCE [LARGE SCALE GENOMIC DNA]</scope>
    <source>
        <strain evidence="2 3">RCC1871</strain>
    </source>
</reference>
<gene>
    <name evidence="1" type="ORF">CROS1456_LOCUS6028</name>
    <name evidence="2" type="ORF">HKI87_19g88390</name>
</gene>
<sequence>MAYMMGAKEVLPTIALCMAGSGVVFHAIRNQKVLGGEVPTTLNEEWADKTVRLSAAKPREGCDRPIAMEPMTNGFPMNFSVTEDGTWSLKVPKRSKSASYLHGYDKPTYTFPEKTDEDDE</sequence>
<dbReference type="EMBL" id="CP151519">
    <property type="protein sequence ID" value="WZN67266.1"/>
    <property type="molecule type" value="Genomic_DNA"/>
</dbReference>
<dbReference type="EMBL" id="HBHZ01007782">
    <property type="protein sequence ID" value="CAE0192938.1"/>
    <property type="molecule type" value="Transcribed_RNA"/>
</dbReference>
<accession>A0A7S3CD67</accession>
<reference evidence="1" key="1">
    <citation type="submission" date="2021-01" db="EMBL/GenBank/DDBJ databases">
        <authorList>
            <person name="Corre E."/>
            <person name="Pelletier E."/>
            <person name="Niang G."/>
            <person name="Scheremetjew M."/>
            <person name="Finn R."/>
            <person name="Kale V."/>
            <person name="Holt S."/>
            <person name="Cochrane G."/>
            <person name="Meng A."/>
            <person name="Brown T."/>
            <person name="Cohen L."/>
        </authorList>
    </citation>
    <scope>NUCLEOTIDE SEQUENCE</scope>
    <source>
        <strain evidence="1">RCC1871</strain>
    </source>
</reference>
<evidence type="ECO:0000313" key="1">
    <source>
        <dbReference type="EMBL" id="CAE0192938.1"/>
    </source>
</evidence>
<dbReference type="Proteomes" id="UP001472866">
    <property type="component" value="Chromosome 19"/>
</dbReference>
<keyword evidence="3" id="KW-1185">Reference proteome</keyword>
<protein>
    <submittedName>
        <fullName evidence="1">Uncharacterized protein</fullName>
    </submittedName>
</protein>
<name>A0A7S3CD67_9CHLO</name>
<dbReference type="AlphaFoldDB" id="A0A7S3CD67"/>